<dbReference type="AlphaFoldDB" id="A0A8C9LCA5"/>
<reference evidence="2" key="1">
    <citation type="submission" date="2025-08" db="UniProtKB">
        <authorList>
            <consortium name="Ensembl"/>
        </authorList>
    </citation>
    <scope>IDENTIFICATION</scope>
</reference>
<evidence type="ECO:0000313" key="3">
    <source>
        <dbReference type="Proteomes" id="UP000694428"/>
    </source>
</evidence>
<keyword evidence="3" id="KW-1185">Reference proteome</keyword>
<reference evidence="2" key="2">
    <citation type="submission" date="2025-09" db="UniProtKB">
        <authorList>
            <consortium name="Ensembl"/>
        </authorList>
    </citation>
    <scope>IDENTIFICATION</scope>
</reference>
<organism evidence="2 3">
    <name type="scientific">Pavo cristatus</name>
    <name type="common">Indian peafowl</name>
    <name type="synonym">Blue peafowl</name>
    <dbReference type="NCBI Taxonomy" id="9049"/>
    <lineage>
        <taxon>Eukaryota</taxon>
        <taxon>Metazoa</taxon>
        <taxon>Chordata</taxon>
        <taxon>Craniata</taxon>
        <taxon>Vertebrata</taxon>
        <taxon>Euteleostomi</taxon>
        <taxon>Archelosauria</taxon>
        <taxon>Archosauria</taxon>
        <taxon>Dinosauria</taxon>
        <taxon>Saurischia</taxon>
        <taxon>Theropoda</taxon>
        <taxon>Coelurosauria</taxon>
        <taxon>Aves</taxon>
        <taxon>Neognathae</taxon>
        <taxon>Galloanserae</taxon>
        <taxon>Galliformes</taxon>
        <taxon>Phasianidae</taxon>
        <taxon>Phasianinae</taxon>
        <taxon>Pavo</taxon>
    </lineage>
</organism>
<feature type="region of interest" description="Disordered" evidence="1">
    <location>
        <begin position="41"/>
        <end position="66"/>
    </location>
</feature>
<evidence type="ECO:0000256" key="1">
    <source>
        <dbReference type="SAM" id="MobiDB-lite"/>
    </source>
</evidence>
<sequence length="66" mass="6922">MDVRFYPSAAGGSLPGDPSNLDFAQCLGYYNYNKVITPALGRSSGWGGGARGSVEAPEPRSRALSQ</sequence>
<protein>
    <submittedName>
        <fullName evidence="2">Uncharacterized protein</fullName>
    </submittedName>
</protein>
<evidence type="ECO:0000313" key="2">
    <source>
        <dbReference type="Ensembl" id="ENSPSTP00000017866.1"/>
    </source>
</evidence>
<dbReference type="Ensembl" id="ENSPSTT00000018725.1">
    <property type="protein sequence ID" value="ENSPSTP00000017866.1"/>
    <property type="gene ID" value="ENSPSTG00000012798.1"/>
</dbReference>
<name>A0A8C9LCA5_PAVCR</name>
<accession>A0A8C9LCA5</accession>
<proteinExistence type="predicted"/>
<feature type="compositionally biased region" description="Basic and acidic residues" evidence="1">
    <location>
        <begin position="57"/>
        <end position="66"/>
    </location>
</feature>
<dbReference type="Proteomes" id="UP000694428">
    <property type="component" value="Unplaced"/>
</dbReference>